<feature type="non-terminal residue" evidence="2">
    <location>
        <position position="232"/>
    </location>
</feature>
<feature type="compositionally biased region" description="Basic and acidic residues" evidence="1">
    <location>
        <begin position="129"/>
        <end position="139"/>
    </location>
</feature>
<evidence type="ECO:0000256" key="1">
    <source>
        <dbReference type="SAM" id="MobiDB-lite"/>
    </source>
</evidence>
<reference evidence="2 3" key="1">
    <citation type="journal article" date="2018" name="MBio">
        <title>Comparative Genomics Reveals the Core Gene Toolbox for the Fungus-Insect Symbiosis.</title>
        <authorList>
            <person name="Wang Y."/>
            <person name="Stata M."/>
            <person name="Wang W."/>
            <person name="Stajich J.E."/>
            <person name="White M.M."/>
            <person name="Moncalvo J.M."/>
        </authorList>
    </citation>
    <scope>NUCLEOTIDE SEQUENCE [LARGE SCALE GENOMIC DNA]</scope>
    <source>
        <strain evidence="2 3">AUS-77-4</strain>
    </source>
</reference>
<evidence type="ECO:0000313" key="2">
    <source>
        <dbReference type="EMBL" id="PVU92881.1"/>
    </source>
</evidence>
<keyword evidence="3" id="KW-1185">Reference proteome</keyword>
<accession>A0A2T9YKL3</accession>
<organism evidence="2 3">
    <name type="scientific">Furculomyces boomerangus</name>
    <dbReference type="NCBI Taxonomy" id="61424"/>
    <lineage>
        <taxon>Eukaryota</taxon>
        <taxon>Fungi</taxon>
        <taxon>Fungi incertae sedis</taxon>
        <taxon>Zoopagomycota</taxon>
        <taxon>Kickxellomycotina</taxon>
        <taxon>Harpellomycetes</taxon>
        <taxon>Harpellales</taxon>
        <taxon>Harpellaceae</taxon>
        <taxon>Furculomyces</taxon>
    </lineage>
</organism>
<gene>
    <name evidence="2" type="ORF">BB559_003553</name>
</gene>
<dbReference type="Proteomes" id="UP000245699">
    <property type="component" value="Unassembled WGS sequence"/>
</dbReference>
<dbReference type="AlphaFoldDB" id="A0A2T9YKL3"/>
<feature type="compositionally biased region" description="Polar residues" evidence="1">
    <location>
        <begin position="113"/>
        <end position="126"/>
    </location>
</feature>
<evidence type="ECO:0000313" key="3">
    <source>
        <dbReference type="Proteomes" id="UP000245699"/>
    </source>
</evidence>
<proteinExistence type="predicted"/>
<dbReference type="EMBL" id="MBFT01000342">
    <property type="protein sequence ID" value="PVU92881.1"/>
    <property type="molecule type" value="Genomic_DNA"/>
</dbReference>
<feature type="region of interest" description="Disordered" evidence="1">
    <location>
        <begin position="113"/>
        <end position="154"/>
    </location>
</feature>
<sequence>MAEQISASQGVNKIINGYKDTAKEDTVKEGLVHKDYWPLKINPYKSLINHSLSTKIKWYKRRHSNQNRDYRMTILKVIISILLGVKDKGRDSSRRLPQHFLTGVRKINKLQLGSKSDSGRIQNTLPDTAKNRDKQELEKRYRKQSSKPAIKESYRGGIKPESRILFQSVSSSKKIRRHASSTKSTTIKKKRSEDLLQDGITKLSMQDNQKKNFITSIDLQDPFLHVLIKKTL</sequence>
<dbReference type="OrthoDB" id="5752123at2759"/>
<comment type="caution">
    <text evidence="2">The sequence shown here is derived from an EMBL/GenBank/DDBJ whole genome shotgun (WGS) entry which is preliminary data.</text>
</comment>
<protein>
    <submittedName>
        <fullName evidence="2">Uncharacterized protein</fullName>
    </submittedName>
</protein>
<name>A0A2T9YKL3_9FUNG</name>